<accession>A0A5B0GXH9</accession>
<dbReference type="PANTHER" id="PTHR47506">
    <property type="entry name" value="TRANSCRIPTIONAL REGULATORY PROTEIN"/>
    <property type="match status" value="1"/>
</dbReference>
<dbReference type="AlphaFoldDB" id="A0A5B0GXH9"/>
<dbReference type="GO" id="GO:0003677">
    <property type="term" value="F:DNA binding"/>
    <property type="evidence" value="ECO:0007669"/>
    <property type="project" value="UniProtKB-UniRule"/>
</dbReference>
<keyword evidence="4" id="KW-0804">Transcription</keyword>
<organism evidence="7 8">
    <name type="scientific">Paraburkholderia panacisoli</name>
    <dbReference type="NCBI Taxonomy" id="2603818"/>
    <lineage>
        <taxon>Bacteria</taxon>
        <taxon>Pseudomonadati</taxon>
        <taxon>Pseudomonadota</taxon>
        <taxon>Betaproteobacteria</taxon>
        <taxon>Burkholderiales</taxon>
        <taxon>Burkholderiaceae</taxon>
        <taxon>Paraburkholderia</taxon>
    </lineage>
</organism>
<keyword evidence="2" id="KW-0805">Transcription regulation</keyword>
<dbReference type="SUPFAM" id="SSF46689">
    <property type="entry name" value="Homeodomain-like"/>
    <property type="match status" value="1"/>
</dbReference>
<protein>
    <submittedName>
        <fullName evidence="7">TetR/AcrR family transcriptional regulator</fullName>
    </submittedName>
</protein>
<dbReference type="Gene3D" id="1.10.357.10">
    <property type="entry name" value="Tetracycline Repressor, domain 2"/>
    <property type="match status" value="1"/>
</dbReference>
<evidence type="ECO:0000256" key="1">
    <source>
        <dbReference type="ARBA" id="ARBA00022491"/>
    </source>
</evidence>
<comment type="caution">
    <text evidence="7">The sequence shown here is derived from an EMBL/GenBank/DDBJ whole genome shotgun (WGS) entry which is preliminary data.</text>
</comment>
<dbReference type="SUPFAM" id="SSF48498">
    <property type="entry name" value="Tetracyclin repressor-like, C-terminal domain"/>
    <property type="match status" value="1"/>
</dbReference>
<dbReference type="EMBL" id="VTUZ01000016">
    <property type="protein sequence ID" value="KAA1007656.1"/>
    <property type="molecule type" value="Genomic_DNA"/>
</dbReference>
<name>A0A5B0GXH9_9BURK</name>
<sequence>MSTVQNNAKTSRLSRIEQQALTRRRLVRAAESAFSRFGYEGASLELIAAEAGYTRGALYFNFSDKESLFSEVLRLHMENNIAALERIDRLKPEKIFDAVASWVKTTQASSQLIAELMLHTRRSTEFASRYHSFQKDLIDTLARILERHFEAQSIVIPVDAVDLADGITALARGLSLQASDQTAATHRESDALIDDMLKVLIRA</sequence>
<evidence type="ECO:0000256" key="4">
    <source>
        <dbReference type="ARBA" id="ARBA00023163"/>
    </source>
</evidence>
<keyword evidence="3 5" id="KW-0238">DNA-binding</keyword>
<dbReference type="InterPro" id="IPR039538">
    <property type="entry name" value="BetI_C"/>
</dbReference>
<dbReference type="InterPro" id="IPR036271">
    <property type="entry name" value="Tet_transcr_reg_TetR-rel_C_sf"/>
</dbReference>
<evidence type="ECO:0000256" key="3">
    <source>
        <dbReference type="ARBA" id="ARBA00023125"/>
    </source>
</evidence>
<dbReference type="Pfam" id="PF00440">
    <property type="entry name" value="TetR_N"/>
    <property type="match status" value="1"/>
</dbReference>
<evidence type="ECO:0000259" key="6">
    <source>
        <dbReference type="PROSITE" id="PS50977"/>
    </source>
</evidence>
<feature type="domain" description="HTH tetR-type" evidence="6">
    <location>
        <begin position="20"/>
        <end position="80"/>
    </location>
</feature>
<dbReference type="InterPro" id="IPR009057">
    <property type="entry name" value="Homeodomain-like_sf"/>
</dbReference>
<gene>
    <name evidence="7" type="ORF">FVF58_23310</name>
</gene>
<reference evidence="7 8" key="1">
    <citation type="submission" date="2019-08" db="EMBL/GenBank/DDBJ databases">
        <title>Paraburkholderia sp. DCY113.</title>
        <authorList>
            <person name="Kang J."/>
        </authorList>
    </citation>
    <scope>NUCLEOTIDE SEQUENCE [LARGE SCALE GENOMIC DNA]</scope>
    <source>
        <strain evidence="7 8">DCY113</strain>
    </source>
</reference>
<dbReference type="Pfam" id="PF13977">
    <property type="entry name" value="TetR_C_6"/>
    <property type="match status" value="1"/>
</dbReference>
<dbReference type="InterPro" id="IPR001647">
    <property type="entry name" value="HTH_TetR"/>
</dbReference>
<keyword evidence="8" id="KW-1185">Reference proteome</keyword>
<evidence type="ECO:0000313" key="8">
    <source>
        <dbReference type="Proteomes" id="UP000325273"/>
    </source>
</evidence>
<dbReference type="PROSITE" id="PS50977">
    <property type="entry name" value="HTH_TETR_2"/>
    <property type="match status" value="1"/>
</dbReference>
<feature type="DNA-binding region" description="H-T-H motif" evidence="5">
    <location>
        <begin position="43"/>
        <end position="62"/>
    </location>
</feature>
<evidence type="ECO:0000256" key="2">
    <source>
        <dbReference type="ARBA" id="ARBA00023015"/>
    </source>
</evidence>
<dbReference type="PANTHER" id="PTHR47506:SF1">
    <property type="entry name" value="HTH-TYPE TRANSCRIPTIONAL REGULATOR YJDC"/>
    <property type="match status" value="1"/>
</dbReference>
<dbReference type="Proteomes" id="UP000325273">
    <property type="component" value="Unassembled WGS sequence"/>
</dbReference>
<proteinExistence type="predicted"/>
<keyword evidence="1" id="KW-0678">Repressor</keyword>
<dbReference type="PRINTS" id="PR00455">
    <property type="entry name" value="HTHTETR"/>
</dbReference>
<evidence type="ECO:0000313" key="7">
    <source>
        <dbReference type="EMBL" id="KAA1007656.1"/>
    </source>
</evidence>
<evidence type="ECO:0000256" key="5">
    <source>
        <dbReference type="PROSITE-ProRule" id="PRU00335"/>
    </source>
</evidence>